<evidence type="ECO:0000313" key="16">
    <source>
        <dbReference type="Proteomes" id="UP000515163"/>
    </source>
</evidence>
<dbReference type="SUPFAM" id="SSF51735">
    <property type="entry name" value="NAD(P)-binding Rossmann-fold domains"/>
    <property type="match status" value="1"/>
</dbReference>
<dbReference type="PANTHER" id="PTHR43981">
    <property type="entry name" value="ENOYL-[ACYL-CARRIER-PROTEIN] REDUCTASE, MITOCHONDRIAL"/>
    <property type="match status" value="1"/>
</dbReference>
<dbReference type="SUPFAM" id="SSF50129">
    <property type="entry name" value="GroES-like"/>
    <property type="match status" value="1"/>
</dbReference>
<dbReference type="AlphaFoldDB" id="A0A6P8H2I7"/>
<evidence type="ECO:0000256" key="1">
    <source>
        <dbReference type="ARBA" id="ARBA00004173"/>
    </source>
</evidence>
<dbReference type="InterPro" id="IPR013154">
    <property type="entry name" value="ADH-like_N"/>
</dbReference>
<keyword evidence="16" id="KW-1185">Reference proteome</keyword>
<dbReference type="FunFam" id="3.40.50.720:FF:000112">
    <property type="entry name" value="Enoyl-[acyl-carrier-protein] reductase 1, mitochondrial"/>
    <property type="match status" value="1"/>
</dbReference>
<dbReference type="RefSeq" id="XP_031550614.1">
    <property type="nucleotide sequence ID" value="XM_031694754.1"/>
</dbReference>
<keyword evidence="4" id="KW-0276">Fatty acid metabolism</keyword>
<dbReference type="InterPro" id="IPR011032">
    <property type="entry name" value="GroES-like_sf"/>
</dbReference>
<keyword evidence="3" id="KW-0444">Lipid biosynthesis</keyword>
<evidence type="ECO:0000256" key="8">
    <source>
        <dbReference type="ARBA" id="ARBA00023098"/>
    </source>
</evidence>
<sequence length="378" mass="41552">MAAQCFGRRLQHSFLVLEKLQGLFGDCATEVSRSVRRFSSVKAHALVYKEHGDPSKVLSLDFVDREVIDPNSVGVHMIAAPVNPADINQIQGTYAIKPKLPAVGGNEGFGQVIKVGKEVKDVKEGDYVILAENSLGSWSRYLVLTEHDVIQIPGNVTVEFAATLAVNPCTAYRMLKDFEQLKAGSTIIQNGANSGVGRAVIQLAAAWGIKSINIVRDRPNLEELQKELTGLGATHVVTEEFCRTPDMTKLLKDLQRPKLGFNCVGGKSATELTRRLSPQGTLVTYGGMSKQPFAVPTGSLIFNDIRIRGFWMSGWNKHNAKSEARLSMIKDICQLHFEGKFNPPPCTKHVLQDYKTAVESAMKPFSSTKQLFILADHT</sequence>
<evidence type="ECO:0000256" key="11">
    <source>
        <dbReference type="ARBA" id="ARBA00038963"/>
    </source>
</evidence>
<accession>A0A6P8H2I7</accession>
<dbReference type="FunFam" id="3.90.180.10:FF:000010">
    <property type="entry name" value="Enoyl-[acyl-carrier-protein] reductase, mitochondrial"/>
    <property type="match status" value="1"/>
</dbReference>
<evidence type="ECO:0000256" key="12">
    <source>
        <dbReference type="ARBA" id="ARBA00041058"/>
    </source>
</evidence>
<dbReference type="Proteomes" id="UP000515163">
    <property type="component" value="Unplaced"/>
</dbReference>
<dbReference type="FunCoup" id="A0A6P8H2I7">
    <property type="interactions" value="1926"/>
</dbReference>
<dbReference type="InterPro" id="IPR051034">
    <property type="entry name" value="Mito_Enoyl-ACP_Reductase"/>
</dbReference>
<proteinExistence type="inferred from homology"/>
<dbReference type="OrthoDB" id="7482721at2759"/>
<comment type="subcellular location">
    <subcellularLocation>
        <location evidence="1">Mitochondrion</location>
    </subcellularLocation>
</comment>
<evidence type="ECO:0000256" key="6">
    <source>
        <dbReference type="ARBA" id="ARBA00022946"/>
    </source>
</evidence>
<dbReference type="GO" id="GO:0006633">
    <property type="term" value="P:fatty acid biosynthetic process"/>
    <property type="evidence" value="ECO:0007669"/>
    <property type="project" value="UniProtKB-KW"/>
</dbReference>
<comment type="catalytic activity">
    <reaction evidence="14">
        <text>a 2,3-saturated acyl-[ACP] + NADP(+) = a (2E)-enoyl-[ACP] + NADPH + H(+)</text>
        <dbReference type="Rhea" id="RHEA:22564"/>
        <dbReference type="Rhea" id="RHEA-COMP:9925"/>
        <dbReference type="Rhea" id="RHEA-COMP:9926"/>
        <dbReference type="ChEBI" id="CHEBI:15378"/>
        <dbReference type="ChEBI" id="CHEBI:57783"/>
        <dbReference type="ChEBI" id="CHEBI:58349"/>
        <dbReference type="ChEBI" id="CHEBI:78784"/>
        <dbReference type="ChEBI" id="CHEBI:78785"/>
        <dbReference type="EC" id="1.3.1.104"/>
    </reaction>
</comment>
<keyword evidence="8" id="KW-0443">Lipid metabolism</keyword>
<evidence type="ECO:0000259" key="15">
    <source>
        <dbReference type="SMART" id="SM00829"/>
    </source>
</evidence>
<dbReference type="Gene3D" id="3.40.50.720">
    <property type="entry name" value="NAD(P)-binding Rossmann-like Domain"/>
    <property type="match status" value="1"/>
</dbReference>
<keyword evidence="6" id="KW-0809">Transit peptide</keyword>
<dbReference type="CDD" id="cd08290">
    <property type="entry name" value="ETR"/>
    <property type="match status" value="1"/>
</dbReference>
<dbReference type="InterPro" id="IPR036291">
    <property type="entry name" value="NAD(P)-bd_dom_sf"/>
</dbReference>
<dbReference type="Pfam" id="PF08240">
    <property type="entry name" value="ADH_N"/>
    <property type="match status" value="1"/>
</dbReference>
<dbReference type="InterPro" id="IPR020843">
    <property type="entry name" value="ER"/>
</dbReference>
<dbReference type="EC" id="1.3.1.104" evidence="11"/>
<dbReference type="PANTHER" id="PTHR43981:SF2">
    <property type="entry name" value="ENOYL-[ACYL-CARRIER-PROTEIN] REDUCTASE, MITOCHONDRIAL"/>
    <property type="match status" value="1"/>
</dbReference>
<dbReference type="InParanoid" id="A0A6P8H2I7"/>
<evidence type="ECO:0000256" key="2">
    <source>
        <dbReference type="ARBA" id="ARBA00010371"/>
    </source>
</evidence>
<dbReference type="Pfam" id="PF00107">
    <property type="entry name" value="ADH_zinc_N"/>
    <property type="match status" value="1"/>
</dbReference>
<dbReference type="Gene3D" id="3.90.180.10">
    <property type="entry name" value="Medium-chain alcohol dehydrogenases, catalytic domain"/>
    <property type="match status" value="1"/>
</dbReference>
<evidence type="ECO:0000256" key="14">
    <source>
        <dbReference type="ARBA" id="ARBA00048843"/>
    </source>
</evidence>
<evidence type="ECO:0000256" key="10">
    <source>
        <dbReference type="ARBA" id="ARBA00023160"/>
    </source>
</evidence>
<keyword evidence="10" id="KW-0275">Fatty acid biosynthesis</keyword>
<evidence type="ECO:0000256" key="9">
    <source>
        <dbReference type="ARBA" id="ARBA00023128"/>
    </source>
</evidence>
<dbReference type="GO" id="GO:0005739">
    <property type="term" value="C:mitochondrion"/>
    <property type="evidence" value="ECO:0007669"/>
    <property type="project" value="UniProtKB-SubCell"/>
</dbReference>
<dbReference type="KEGG" id="aten:116288041"/>
<comment type="similarity">
    <text evidence="2">Belongs to the zinc-containing alcohol dehydrogenase family. Quinone oxidoreductase subfamily.</text>
</comment>
<evidence type="ECO:0000256" key="5">
    <source>
        <dbReference type="ARBA" id="ARBA00022857"/>
    </source>
</evidence>
<evidence type="ECO:0000256" key="7">
    <source>
        <dbReference type="ARBA" id="ARBA00023002"/>
    </source>
</evidence>
<protein>
    <recommendedName>
        <fullName evidence="12">Enoyl-[acyl-carrier-protein] reductase, mitochondrial</fullName>
        <ecNumber evidence="11">1.3.1.104</ecNumber>
    </recommendedName>
    <alternativeName>
        <fullName evidence="13">2-enoyl thioester reductase</fullName>
    </alternativeName>
</protein>
<evidence type="ECO:0000256" key="3">
    <source>
        <dbReference type="ARBA" id="ARBA00022516"/>
    </source>
</evidence>
<keyword evidence="9" id="KW-0496">Mitochondrion</keyword>
<feature type="domain" description="Enoyl reductase (ER)" evidence="15">
    <location>
        <begin position="52"/>
        <end position="374"/>
    </location>
</feature>
<dbReference type="SMART" id="SM00829">
    <property type="entry name" value="PKS_ER"/>
    <property type="match status" value="1"/>
</dbReference>
<evidence type="ECO:0000256" key="4">
    <source>
        <dbReference type="ARBA" id="ARBA00022832"/>
    </source>
</evidence>
<keyword evidence="5" id="KW-0521">NADP</keyword>
<dbReference type="InterPro" id="IPR013149">
    <property type="entry name" value="ADH-like_C"/>
</dbReference>
<name>A0A6P8H2I7_ACTTE</name>
<organism evidence="16 17">
    <name type="scientific">Actinia tenebrosa</name>
    <name type="common">Australian red waratah sea anemone</name>
    <dbReference type="NCBI Taxonomy" id="6105"/>
    <lineage>
        <taxon>Eukaryota</taxon>
        <taxon>Metazoa</taxon>
        <taxon>Cnidaria</taxon>
        <taxon>Anthozoa</taxon>
        <taxon>Hexacorallia</taxon>
        <taxon>Actiniaria</taxon>
        <taxon>Actiniidae</taxon>
        <taxon>Actinia</taxon>
    </lineage>
</organism>
<evidence type="ECO:0000256" key="13">
    <source>
        <dbReference type="ARBA" id="ARBA00042123"/>
    </source>
</evidence>
<gene>
    <name evidence="17" type="primary">LOC116288041</name>
</gene>
<dbReference type="GO" id="GO:0141148">
    <property type="term" value="F:enoyl-[acyl-carrier-protein] reductase (NADPH) activity"/>
    <property type="evidence" value="ECO:0007669"/>
    <property type="project" value="UniProtKB-EC"/>
</dbReference>
<dbReference type="GeneID" id="116288041"/>
<keyword evidence="7" id="KW-0560">Oxidoreductase</keyword>
<reference evidence="17" key="1">
    <citation type="submission" date="2025-08" db="UniProtKB">
        <authorList>
            <consortium name="RefSeq"/>
        </authorList>
    </citation>
    <scope>IDENTIFICATION</scope>
</reference>
<evidence type="ECO:0000313" key="17">
    <source>
        <dbReference type="RefSeq" id="XP_031550614.1"/>
    </source>
</evidence>